<evidence type="ECO:0000259" key="2">
    <source>
        <dbReference type="PROSITE" id="PS51767"/>
    </source>
</evidence>
<gene>
    <name evidence="3" type="ORF">PENTCL1PPCAC_1053</name>
</gene>
<evidence type="ECO:0000256" key="1">
    <source>
        <dbReference type="ARBA" id="ARBA00007447"/>
    </source>
</evidence>
<dbReference type="PRINTS" id="PR00792">
    <property type="entry name" value="PEPSIN"/>
</dbReference>
<dbReference type="InterPro" id="IPR001461">
    <property type="entry name" value="Aspartic_peptidase_A1"/>
</dbReference>
<evidence type="ECO:0000313" key="3">
    <source>
        <dbReference type="EMBL" id="GMS78878.1"/>
    </source>
</evidence>
<dbReference type="SUPFAM" id="SSF50630">
    <property type="entry name" value="Acid proteases"/>
    <property type="match status" value="1"/>
</dbReference>
<comment type="caution">
    <text evidence="3">The sequence shown here is derived from an EMBL/GenBank/DDBJ whole genome shotgun (WGS) entry which is preliminary data.</text>
</comment>
<dbReference type="InterPro" id="IPR033121">
    <property type="entry name" value="PEPTIDASE_A1"/>
</dbReference>
<dbReference type="Gene3D" id="2.40.70.10">
    <property type="entry name" value="Acid Proteases"/>
    <property type="match status" value="1"/>
</dbReference>
<comment type="similarity">
    <text evidence="1">Belongs to the peptidase A1 family.</text>
</comment>
<name>A0AAV5S9Z2_9BILA</name>
<protein>
    <recommendedName>
        <fullName evidence="2">Peptidase A1 domain-containing protein</fullName>
    </recommendedName>
</protein>
<feature type="non-terminal residue" evidence="3">
    <location>
        <position position="1"/>
    </location>
</feature>
<evidence type="ECO:0000313" key="4">
    <source>
        <dbReference type="Proteomes" id="UP001432027"/>
    </source>
</evidence>
<dbReference type="GO" id="GO:0006508">
    <property type="term" value="P:proteolysis"/>
    <property type="evidence" value="ECO:0007669"/>
    <property type="project" value="InterPro"/>
</dbReference>
<sequence>LTSVSLGTYSNTKGWEVISDTGTSLIGAPSDIVEKVAAAAGAKFEKAYGLYTLACNAQPADLKLKIGAQSYDITYKNMVVPVSFQKLADEIDSMSVVISGPSWILGDPFIRQYCQIYDVGNKRMGFAKSNQK</sequence>
<dbReference type="InterPro" id="IPR034164">
    <property type="entry name" value="Pepsin-like_dom"/>
</dbReference>
<feature type="domain" description="Peptidase A1" evidence="2">
    <location>
        <begin position="1"/>
        <end position="127"/>
    </location>
</feature>
<reference evidence="3" key="1">
    <citation type="submission" date="2023-10" db="EMBL/GenBank/DDBJ databases">
        <title>Genome assembly of Pristionchus species.</title>
        <authorList>
            <person name="Yoshida K."/>
            <person name="Sommer R.J."/>
        </authorList>
    </citation>
    <scope>NUCLEOTIDE SEQUENCE</scope>
    <source>
        <strain evidence="3">RS0144</strain>
    </source>
</reference>
<keyword evidence="4" id="KW-1185">Reference proteome</keyword>
<dbReference type="Proteomes" id="UP001432027">
    <property type="component" value="Unassembled WGS sequence"/>
</dbReference>
<dbReference type="InterPro" id="IPR021109">
    <property type="entry name" value="Peptidase_aspartic_dom_sf"/>
</dbReference>
<organism evidence="3 4">
    <name type="scientific">Pristionchus entomophagus</name>
    <dbReference type="NCBI Taxonomy" id="358040"/>
    <lineage>
        <taxon>Eukaryota</taxon>
        <taxon>Metazoa</taxon>
        <taxon>Ecdysozoa</taxon>
        <taxon>Nematoda</taxon>
        <taxon>Chromadorea</taxon>
        <taxon>Rhabditida</taxon>
        <taxon>Rhabditina</taxon>
        <taxon>Diplogasteromorpha</taxon>
        <taxon>Diplogasteroidea</taxon>
        <taxon>Neodiplogasteridae</taxon>
        <taxon>Pristionchus</taxon>
    </lineage>
</organism>
<dbReference type="AlphaFoldDB" id="A0AAV5S9Z2"/>
<dbReference type="EMBL" id="BTSX01000001">
    <property type="protein sequence ID" value="GMS78878.1"/>
    <property type="molecule type" value="Genomic_DNA"/>
</dbReference>
<dbReference type="Pfam" id="PF00026">
    <property type="entry name" value="Asp"/>
    <property type="match status" value="1"/>
</dbReference>
<dbReference type="PANTHER" id="PTHR47966">
    <property type="entry name" value="BETA-SITE APP-CLEAVING ENZYME, ISOFORM A-RELATED"/>
    <property type="match status" value="1"/>
</dbReference>
<dbReference type="CDD" id="cd05471">
    <property type="entry name" value="pepsin_like"/>
    <property type="match status" value="1"/>
</dbReference>
<accession>A0AAV5S9Z2</accession>
<dbReference type="GO" id="GO:0005764">
    <property type="term" value="C:lysosome"/>
    <property type="evidence" value="ECO:0007669"/>
    <property type="project" value="TreeGrafter"/>
</dbReference>
<proteinExistence type="inferred from homology"/>
<dbReference type="PROSITE" id="PS51767">
    <property type="entry name" value="PEPTIDASE_A1"/>
    <property type="match status" value="1"/>
</dbReference>
<dbReference type="GO" id="GO:0004190">
    <property type="term" value="F:aspartic-type endopeptidase activity"/>
    <property type="evidence" value="ECO:0007669"/>
    <property type="project" value="InterPro"/>
</dbReference>
<dbReference type="PANTHER" id="PTHR47966:SF45">
    <property type="entry name" value="PEPTIDASE A1 DOMAIN-CONTAINING PROTEIN"/>
    <property type="match status" value="1"/>
</dbReference>